<dbReference type="GO" id="GO:0003676">
    <property type="term" value="F:nucleic acid binding"/>
    <property type="evidence" value="ECO:0007669"/>
    <property type="project" value="InterPro"/>
</dbReference>
<reference evidence="3" key="1">
    <citation type="submission" date="2020-10" db="EMBL/GenBank/DDBJ databases">
        <authorList>
            <person name="Gilroy R."/>
        </authorList>
    </citation>
    <scope>NUCLEOTIDE SEQUENCE</scope>
    <source>
        <strain evidence="3">9366</strain>
    </source>
</reference>
<accession>A0A9D1MMY4</accession>
<dbReference type="SUPFAM" id="SSF52980">
    <property type="entry name" value="Restriction endonuclease-like"/>
    <property type="match status" value="1"/>
</dbReference>
<dbReference type="InterPro" id="IPR011856">
    <property type="entry name" value="tRNA_endonuc-like_dom_sf"/>
</dbReference>
<dbReference type="EMBL" id="DVNJ01000031">
    <property type="protein sequence ID" value="HIU63227.1"/>
    <property type="molecule type" value="Genomic_DNA"/>
</dbReference>
<name>A0A9D1MMY4_9FIRM</name>
<dbReference type="InterPro" id="IPR011335">
    <property type="entry name" value="Restrct_endonuc-II-like"/>
</dbReference>
<protein>
    <recommendedName>
        <fullName evidence="2">UPF0102 protein IAB07_05630</fullName>
    </recommendedName>
</protein>
<evidence type="ECO:0000256" key="1">
    <source>
        <dbReference type="ARBA" id="ARBA00006738"/>
    </source>
</evidence>
<comment type="caution">
    <text evidence="3">The sequence shown here is derived from an EMBL/GenBank/DDBJ whole genome shotgun (WGS) entry which is preliminary data.</text>
</comment>
<dbReference type="PANTHER" id="PTHR34039:SF1">
    <property type="entry name" value="UPF0102 PROTEIN YRAN"/>
    <property type="match status" value="1"/>
</dbReference>
<dbReference type="Pfam" id="PF02021">
    <property type="entry name" value="UPF0102"/>
    <property type="match status" value="1"/>
</dbReference>
<dbReference type="NCBIfam" id="NF009154">
    <property type="entry name" value="PRK12497.3-3"/>
    <property type="match status" value="1"/>
</dbReference>
<comment type="similarity">
    <text evidence="1 2">Belongs to the UPF0102 family.</text>
</comment>
<sequence>MNTRAGGVIGEQAACEYILKKRGMHILRRNYSCRVGEIDIIALDKGCVVFIEVKSRESESFGRGAEAVTRAKRRKIVRAAQMYLMSHHMEECDVRFDVIDILRGEAEYLENAFDMNDL</sequence>
<dbReference type="PANTHER" id="PTHR34039">
    <property type="entry name" value="UPF0102 PROTEIN YRAN"/>
    <property type="match status" value="1"/>
</dbReference>
<evidence type="ECO:0000313" key="4">
    <source>
        <dbReference type="Proteomes" id="UP000824145"/>
    </source>
</evidence>
<dbReference type="CDD" id="cd20736">
    <property type="entry name" value="PoNe_Nuclease"/>
    <property type="match status" value="1"/>
</dbReference>
<dbReference type="InterPro" id="IPR003509">
    <property type="entry name" value="UPF0102_YraN-like"/>
</dbReference>
<evidence type="ECO:0000256" key="2">
    <source>
        <dbReference type="HAMAP-Rule" id="MF_00048"/>
    </source>
</evidence>
<dbReference type="HAMAP" id="MF_00048">
    <property type="entry name" value="UPF0102"/>
    <property type="match status" value="1"/>
</dbReference>
<evidence type="ECO:0000313" key="3">
    <source>
        <dbReference type="EMBL" id="HIU63227.1"/>
    </source>
</evidence>
<dbReference type="NCBIfam" id="TIGR00252">
    <property type="entry name" value="YraN family protein"/>
    <property type="match status" value="1"/>
</dbReference>
<dbReference type="Gene3D" id="3.40.1350.10">
    <property type="match status" value="1"/>
</dbReference>
<dbReference type="AlphaFoldDB" id="A0A9D1MMY4"/>
<reference evidence="3" key="2">
    <citation type="journal article" date="2021" name="PeerJ">
        <title>Extensive microbial diversity within the chicken gut microbiome revealed by metagenomics and culture.</title>
        <authorList>
            <person name="Gilroy R."/>
            <person name="Ravi A."/>
            <person name="Getino M."/>
            <person name="Pursley I."/>
            <person name="Horton D.L."/>
            <person name="Alikhan N.F."/>
            <person name="Baker D."/>
            <person name="Gharbi K."/>
            <person name="Hall N."/>
            <person name="Watson M."/>
            <person name="Adriaenssens E.M."/>
            <person name="Foster-Nyarko E."/>
            <person name="Jarju S."/>
            <person name="Secka A."/>
            <person name="Antonio M."/>
            <person name="Oren A."/>
            <person name="Chaudhuri R.R."/>
            <person name="La Ragione R."/>
            <person name="Hildebrand F."/>
            <person name="Pallen M.J."/>
        </authorList>
    </citation>
    <scope>NUCLEOTIDE SEQUENCE</scope>
    <source>
        <strain evidence="3">9366</strain>
    </source>
</reference>
<gene>
    <name evidence="3" type="ORF">IAB07_05630</name>
</gene>
<dbReference type="Proteomes" id="UP000824145">
    <property type="component" value="Unassembled WGS sequence"/>
</dbReference>
<dbReference type="NCBIfam" id="NF009150">
    <property type="entry name" value="PRK12497.1-3"/>
    <property type="match status" value="1"/>
</dbReference>
<organism evidence="3 4">
    <name type="scientific">Candidatus Caccalectryoclostridium excrementigallinarum</name>
    <dbReference type="NCBI Taxonomy" id="2840710"/>
    <lineage>
        <taxon>Bacteria</taxon>
        <taxon>Bacillati</taxon>
        <taxon>Bacillota</taxon>
        <taxon>Clostridia</taxon>
        <taxon>Christensenellales</taxon>
        <taxon>Christensenellaceae</taxon>
        <taxon>Christensenellaceae incertae sedis</taxon>
        <taxon>Candidatus Caccalectryoclostridium</taxon>
    </lineage>
</organism>
<proteinExistence type="inferred from homology"/>